<dbReference type="Proteomes" id="UP000515561">
    <property type="component" value="Chromosome"/>
</dbReference>
<gene>
    <name evidence="1" type="ORF">acsn021_08100</name>
</gene>
<name>A0A6S6R217_9FIRM</name>
<evidence type="ECO:0000313" key="1">
    <source>
        <dbReference type="EMBL" id="BCJ93241.1"/>
    </source>
</evidence>
<evidence type="ECO:0000313" key="2">
    <source>
        <dbReference type="Proteomes" id="UP000515561"/>
    </source>
</evidence>
<reference evidence="1 2" key="1">
    <citation type="journal article" date="2016" name="Int. J. Syst. Evol. Microbiol.">
        <title>Descriptions of Anaerotaenia torta gen. nov., sp. nov. and Anaerocolumna cellulosilytica gen. nov., sp. nov. isolated from a methanogenic reactor of cattle waste.</title>
        <authorList>
            <person name="Uek A."/>
            <person name="Ohtaki Y."/>
            <person name="Kaku N."/>
            <person name="Ueki K."/>
        </authorList>
    </citation>
    <scope>NUCLEOTIDE SEQUENCE [LARGE SCALE GENOMIC DNA]</scope>
    <source>
        <strain evidence="1 2">SN021</strain>
    </source>
</reference>
<dbReference type="AlphaFoldDB" id="A0A6S6R217"/>
<organism evidence="1 2">
    <name type="scientific">Anaerocolumna cellulosilytica</name>
    <dbReference type="NCBI Taxonomy" id="433286"/>
    <lineage>
        <taxon>Bacteria</taxon>
        <taxon>Bacillati</taxon>
        <taxon>Bacillota</taxon>
        <taxon>Clostridia</taxon>
        <taxon>Lachnospirales</taxon>
        <taxon>Lachnospiraceae</taxon>
        <taxon>Anaerocolumna</taxon>
    </lineage>
</organism>
<keyword evidence="2" id="KW-1185">Reference proteome</keyword>
<dbReference type="RefSeq" id="WP_184096129.1">
    <property type="nucleotide sequence ID" value="NZ_AP023367.1"/>
</dbReference>
<dbReference type="EMBL" id="AP023367">
    <property type="protein sequence ID" value="BCJ93241.1"/>
    <property type="molecule type" value="Genomic_DNA"/>
</dbReference>
<dbReference type="KEGG" id="acel:acsn021_08100"/>
<accession>A0A6S6R217</accession>
<protein>
    <submittedName>
        <fullName evidence="1">Uncharacterized protein</fullName>
    </submittedName>
</protein>
<sequence length="112" mass="13340">MERERFIRVPKDKKAMEDYDYGIQMKEQLEEMILSEGQYRVLDDLGVFESINKECNIIIDEYEEEILELDKIPTALEVVTQLINRNENEELVRLREMLILATTYKTVVGFDF</sequence>
<proteinExistence type="predicted"/>